<reference evidence="1" key="2">
    <citation type="submission" date="2023-05" db="EMBL/GenBank/DDBJ databases">
        <authorList>
            <consortium name="Lawrence Berkeley National Laboratory"/>
            <person name="Steindorff A."/>
            <person name="Hensen N."/>
            <person name="Bonometti L."/>
            <person name="Westerberg I."/>
            <person name="Brannstrom I.O."/>
            <person name="Guillou S."/>
            <person name="Cros-Aarteil S."/>
            <person name="Calhoun S."/>
            <person name="Haridas S."/>
            <person name="Kuo A."/>
            <person name="Mondo S."/>
            <person name="Pangilinan J."/>
            <person name="Riley R."/>
            <person name="Labutti K."/>
            <person name="Andreopoulos B."/>
            <person name="Lipzen A."/>
            <person name="Chen C."/>
            <person name="Yanf M."/>
            <person name="Daum C."/>
            <person name="Ng V."/>
            <person name="Clum A."/>
            <person name="Ohm R."/>
            <person name="Martin F."/>
            <person name="Silar P."/>
            <person name="Natvig D."/>
            <person name="Lalanne C."/>
            <person name="Gautier V."/>
            <person name="Ament-Velasquez S.L."/>
            <person name="Kruys A."/>
            <person name="Hutchinson M.I."/>
            <person name="Powell A.J."/>
            <person name="Barry K."/>
            <person name="Miller A.N."/>
            <person name="Grigoriev I.V."/>
            <person name="Debuchy R."/>
            <person name="Gladieux P."/>
            <person name="Thoren M.H."/>
            <person name="Johannesson H."/>
        </authorList>
    </citation>
    <scope>NUCLEOTIDE SEQUENCE</scope>
    <source>
        <strain evidence="1">CBS 892.96</strain>
    </source>
</reference>
<name>A0AAN7A4D7_9PEZI</name>
<dbReference type="Proteomes" id="UP001302321">
    <property type="component" value="Unassembled WGS sequence"/>
</dbReference>
<sequence>LRVPREIRDAIYRAYPLLGDGYVFHFESNKLCASYNQPIDLNLMHTCRLVAIEMAGLPLRVNTIIFRTVYSDTIRT</sequence>
<proteinExistence type="predicted"/>
<organism evidence="1 2">
    <name type="scientific">Triangularia setosa</name>
    <dbReference type="NCBI Taxonomy" id="2587417"/>
    <lineage>
        <taxon>Eukaryota</taxon>
        <taxon>Fungi</taxon>
        <taxon>Dikarya</taxon>
        <taxon>Ascomycota</taxon>
        <taxon>Pezizomycotina</taxon>
        <taxon>Sordariomycetes</taxon>
        <taxon>Sordariomycetidae</taxon>
        <taxon>Sordariales</taxon>
        <taxon>Podosporaceae</taxon>
        <taxon>Triangularia</taxon>
    </lineage>
</organism>
<comment type="caution">
    <text evidence="1">The sequence shown here is derived from an EMBL/GenBank/DDBJ whole genome shotgun (WGS) entry which is preliminary data.</text>
</comment>
<dbReference type="EMBL" id="MU866477">
    <property type="protein sequence ID" value="KAK4171997.1"/>
    <property type="molecule type" value="Genomic_DNA"/>
</dbReference>
<reference evidence="1" key="1">
    <citation type="journal article" date="2023" name="Mol. Phylogenet. Evol.">
        <title>Genome-scale phylogeny and comparative genomics of the fungal order Sordariales.</title>
        <authorList>
            <person name="Hensen N."/>
            <person name="Bonometti L."/>
            <person name="Westerberg I."/>
            <person name="Brannstrom I.O."/>
            <person name="Guillou S."/>
            <person name="Cros-Aarteil S."/>
            <person name="Calhoun S."/>
            <person name="Haridas S."/>
            <person name="Kuo A."/>
            <person name="Mondo S."/>
            <person name="Pangilinan J."/>
            <person name="Riley R."/>
            <person name="LaButti K."/>
            <person name="Andreopoulos B."/>
            <person name="Lipzen A."/>
            <person name="Chen C."/>
            <person name="Yan M."/>
            <person name="Daum C."/>
            <person name="Ng V."/>
            <person name="Clum A."/>
            <person name="Steindorff A."/>
            <person name="Ohm R.A."/>
            <person name="Martin F."/>
            <person name="Silar P."/>
            <person name="Natvig D.O."/>
            <person name="Lalanne C."/>
            <person name="Gautier V."/>
            <person name="Ament-Velasquez S.L."/>
            <person name="Kruys A."/>
            <person name="Hutchinson M.I."/>
            <person name="Powell A.J."/>
            <person name="Barry K."/>
            <person name="Miller A.N."/>
            <person name="Grigoriev I.V."/>
            <person name="Debuchy R."/>
            <person name="Gladieux P."/>
            <person name="Hiltunen Thoren M."/>
            <person name="Johannesson H."/>
        </authorList>
    </citation>
    <scope>NUCLEOTIDE SEQUENCE</scope>
    <source>
        <strain evidence="1">CBS 892.96</strain>
    </source>
</reference>
<keyword evidence="2" id="KW-1185">Reference proteome</keyword>
<gene>
    <name evidence="1" type="ORF">QBC36DRAFT_153804</name>
</gene>
<accession>A0AAN7A4D7</accession>
<evidence type="ECO:0000313" key="2">
    <source>
        <dbReference type="Proteomes" id="UP001302321"/>
    </source>
</evidence>
<feature type="non-terminal residue" evidence="1">
    <location>
        <position position="76"/>
    </location>
</feature>
<dbReference type="AlphaFoldDB" id="A0AAN7A4D7"/>
<feature type="non-terminal residue" evidence="1">
    <location>
        <position position="1"/>
    </location>
</feature>
<evidence type="ECO:0000313" key="1">
    <source>
        <dbReference type="EMBL" id="KAK4171997.1"/>
    </source>
</evidence>
<protein>
    <submittedName>
        <fullName evidence="1">Uncharacterized protein</fullName>
    </submittedName>
</protein>